<evidence type="ECO:0000256" key="1">
    <source>
        <dbReference type="SAM" id="MobiDB-lite"/>
    </source>
</evidence>
<sequence>MRRVLTTAVLSLTLLGAAACAADPAETTATPSSSAAPAASSAAPAAPTGTQSKEATCLAFNMMGISEESLGVLAATTKIIGAAIDDEEKAKTHVPALVTAIEAYRAQLAKLSADTADAEVKAALEADIATVAGAAQALTAANGDFDKVIAVLEGTALDIHENKTSKLCAP</sequence>
<accession>A0A8J3P787</accession>
<feature type="region of interest" description="Disordered" evidence="1">
    <location>
        <begin position="27"/>
        <end position="49"/>
    </location>
</feature>
<feature type="signal peptide" evidence="2">
    <location>
        <begin position="1"/>
        <end position="21"/>
    </location>
</feature>
<gene>
    <name evidence="3" type="ORF">Cco03nite_28680</name>
</gene>
<feature type="chain" id="PRO_5035171070" evidence="2">
    <location>
        <begin position="22"/>
        <end position="170"/>
    </location>
</feature>
<proteinExistence type="predicted"/>
<keyword evidence="4" id="KW-1185">Reference proteome</keyword>
<name>A0A8J3P787_9ACTN</name>
<organism evidence="3 4">
    <name type="scientific">Catellatospora coxensis</name>
    <dbReference type="NCBI Taxonomy" id="310354"/>
    <lineage>
        <taxon>Bacteria</taxon>
        <taxon>Bacillati</taxon>
        <taxon>Actinomycetota</taxon>
        <taxon>Actinomycetes</taxon>
        <taxon>Micromonosporales</taxon>
        <taxon>Micromonosporaceae</taxon>
        <taxon>Catellatospora</taxon>
    </lineage>
</organism>
<dbReference type="AlphaFoldDB" id="A0A8J3P787"/>
<keyword evidence="2" id="KW-0732">Signal</keyword>
<evidence type="ECO:0000313" key="3">
    <source>
        <dbReference type="EMBL" id="GIG06168.1"/>
    </source>
</evidence>
<reference evidence="3 4" key="1">
    <citation type="submission" date="2021-01" db="EMBL/GenBank/DDBJ databases">
        <title>Whole genome shotgun sequence of Catellatospora coxensis NBRC 107359.</title>
        <authorList>
            <person name="Komaki H."/>
            <person name="Tamura T."/>
        </authorList>
    </citation>
    <scope>NUCLEOTIDE SEQUENCE [LARGE SCALE GENOMIC DNA]</scope>
    <source>
        <strain evidence="3 4">NBRC 107359</strain>
    </source>
</reference>
<evidence type="ECO:0000256" key="2">
    <source>
        <dbReference type="SAM" id="SignalP"/>
    </source>
</evidence>
<dbReference type="EMBL" id="BONI01000020">
    <property type="protein sequence ID" value="GIG06168.1"/>
    <property type="molecule type" value="Genomic_DNA"/>
</dbReference>
<comment type="caution">
    <text evidence="3">The sequence shown here is derived from an EMBL/GenBank/DDBJ whole genome shotgun (WGS) entry which is preliminary data.</text>
</comment>
<protein>
    <submittedName>
        <fullName evidence="3">Uncharacterized protein</fullName>
    </submittedName>
</protein>
<dbReference type="RefSeq" id="WP_203692546.1">
    <property type="nucleotide sequence ID" value="NZ_BAAALC010000030.1"/>
</dbReference>
<dbReference type="Proteomes" id="UP000630887">
    <property type="component" value="Unassembled WGS sequence"/>
</dbReference>
<evidence type="ECO:0000313" key="4">
    <source>
        <dbReference type="Proteomes" id="UP000630887"/>
    </source>
</evidence>
<dbReference type="PROSITE" id="PS51257">
    <property type="entry name" value="PROKAR_LIPOPROTEIN"/>
    <property type="match status" value="1"/>
</dbReference>